<feature type="non-terminal residue" evidence="1">
    <location>
        <position position="1"/>
    </location>
</feature>
<name>A0AA38G5Q3_TAXCH</name>
<keyword evidence="2" id="KW-1185">Reference proteome</keyword>
<gene>
    <name evidence="1" type="ORF">KI387_018910</name>
</gene>
<proteinExistence type="predicted"/>
<protein>
    <submittedName>
        <fullName evidence="1">Uncharacterized protein</fullName>
    </submittedName>
</protein>
<dbReference type="EMBL" id="JAHRHJ020000004">
    <property type="protein sequence ID" value="KAH9317141.1"/>
    <property type="molecule type" value="Genomic_DNA"/>
</dbReference>
<evidence type="ECO:0000313" key="2">
    <source>
        <dbReference type="Proteomes" id="UP000824469"/>
    </source>
</evidence>
<accession>A0AA38G5Q3</accession>
<reference evidence="1 2" key="1">
    <citation type="journal article" date="2021" name="Nat. Plants">
        <title>The Taxus genome provides insights into paclitaxel biosynthesis.</title>
        <authorList>
            <person name="Xiong X."/>
            <person name="Gou J."/>
            <person name="Liao Q."/>
            <person name="Li Y."/>
            <person name="Zhou Q."/>
            <person name="Bi G."/>
            <person name="Li C."/>
            <person name="Du R."/>
            <person name="Wang X."/>
            <person name="Sun T."/>
            <person name="Guo L."/>
            <person name="Liang H."/>
            <person name="Lu P."/>
            <person name="Wu Y."/>
            <person name="Zhang Z."/>
            <person name="Ro D.K."/>
            <person name="Shang Y."/>
            <person name="Huang S."/>
            <person name="Yan J."/>
        </authorList>
    </citation>
    <scope>NUCLEOTIDE SEQUENCE [LARGE SCALE GENOMIC DNA]</scope>
    <source>
        <strain evidence="1">Ta-2019</strain>
    </source>
</reference>
<feature type="non-terminal residue" evidence="1">
    <location>
        <position position="74"/>
    </location>
</feature>
<organism evidence="1 2">
    <name type="scientific">Taxus chinensis</name>
    <name type="common">Chinese yew</name>
    <name type="synonym">Taxus wallichiana var. chinensis</name>
    <dbReference type="NCBI Taxonomy" id="29808"/>
    <lineage>
        <taxon>Eukaryota</taxon>
        <taxon>Viridiplantae</taxon>
        <taxon>Streptophyta</taxon>
        <taxon>Embryophyta</taxon>
        <taxon>Tracheophyta</taxon>
        <taxon>Spermatophyta</taxon>
        <taxon>Pinopsida</taxon>
        <taxon>Pinidae</taxon>
        <taxon>Conifers II</taxon>
        <taxon>Cupressales</taxon>
        <taxon>Taxaceae</taxon>
        <taxon>Taxus</taxon>
    </lineage>
</organism>
<dbReference type="Proteomes" id="UP000824469">
    <property type="component" value="Unassembled WGS sequence"/>
</dbReference>
<evidence type="ECO:0000313" key="1">
    <source>
        <dbReference type="EMBL" id="KAH9317141.1"/>
    </source>
</evidence>
<dbReference type="AlphaFoldDB" id="A0AA38G5Q3"/>
<comment type="caution">
    <text evidence="1">The sequence shown here is derived from an EMBL/GenBank/DDBJ whole genome shotgun (WGS) entry which is preliminary data.</text>
</comment>
<sequence length="74" mass="8313">VTIMQKETSLDVAINIDELHIIEEFHATTKEGKEQDNFTISSTPSIQEGLQEESICGVENHINGHIKRIRPCPV</sequence>